<evidence type="ECO:0000313" key="2">
    <source>
        <dbReference type="EMBL" id="ROV96664.1"/>
    </source>
</evidence>
<dbReference type="EMBL" id="LJZO01000019">
    <property type="protein sequence ID" value="ROV96664.1"/>
    <property type="molecule type" value="Genomic_DNA"/>
</dbReference>
<accession>A0A423W064</accession>
<organism evidence="2 3">
    <name type="scientific">Cytospora chrysosperma</name>
    <name type="common">Cytospora canker fungus</name>
    <name type="synonym">Sphaeria chrysosperma</name>
    <dbReference type="NCBI Taxonomy" id="252740"/>
    <lineage>
        <taxon>Eukaryota</taxon>
        <taxon>Fungi</taxon>
        <taxon>Dikarya</taxon>
        <taxon>Ascomycota</taxon>
        <taxon>Pezizomycotina</taxon>
        <taxon>Sordariomycetes</taxon>
        <taxon>Sordariomycetidae</taxon>
        <taxon>Diaporthales</taxon>
        <taxon>Cytosporaceae</taxon>
        <taxon>Cytospora</taxon>
    </lineage>
</organism>
<name>A0A423W064_CYTCH</name>
<reference evidence="2 3" key="1">
    <citation type="submission" date="2015-09" db="EMBL/GenBank/DDBJ databases">
        <title>Host preference determinants of Valsa canker pathogens revealed by comparative genomics.</title>
        <authorList>
            <person name="Yin Z."/>
            <person name="Huang L."/>
        </authorList>
    </citation>
    <scope>NUCLEOTIDE SEQUENCE [LARGE SCALE GENOMIC DNA]</scope>
    <source>
        <strain evidence="2 3">YSFL</strain>
    </source>
</reference>
<evidence type="ECO:0000256" key="1">
    <source>
        <dbReference type="SAM" id="Phobius"/>
    </source>
</evidence>
<dbReference type="OrthoDB" id="273010at2759"/>
<gene>
    <name evidence="2" type="ORF">VSDG_05585</name>
</gene>
<keyword evidence="1" id="KW-0472">Membrane</keyword>
<feature type="transmembrane region" description="Helical" evidence="1">
    <location>
        <begin position="33"/>
        <end position="54"/>
    </location>
</feature>
<protein>
    <submittedName>
        <fullName evidence="2">Uncharacterized protein</fullName>
    </submittedName>
</protein>
<keyword evidence="1" id="KW-0812">Transmembrane</keyword>
<sequence length="61" mass="6391">MESFALAATHSGAINHIHTLTISPSVVGLAREVRVAVMVVVAGWVAVTGIRALVGRPREES</sequence>
<dbReference type="AlphaFoldDB" id="A0A423W064"/>
<proteinExistence type="predicted"/>
<keyword evidence="1" id="KW-1133">Transmembrane helix</keyword>
<keyword evidence="3" id="KW-1185">Reference proteome</keyword>
<evidence type="ECO:0000313" key="3">
    <source>
        <dbReference type="Proteomes" id="UP000284375"/>
    </source>
</evidence>
<dbReference type="Proteomes" id="UP000284375">
    <property type="component" value="Unassembled WGS sequence"/>
</dbReference>
<comment type="caution">
    <text evidence="2">The sequence shown here is derived from an EMBL/GenBank/DDBJ whole genome shotgun (WGS) entry which is preliminary data.</text>
</comment>